<evidence type="ECO:0000313" key="1">
    <source>
        <dbReference type="EMBL" id="RFA13922.1"/>
    </source>
</evidence>
<name>A0A3E0VV49_9MICO</name>
<evidence type="ECO:0000313" key="2">
    <source>
        <dbReference type="Proteomes" id="UP000256709"/>
    </source>
</evidence>
<dbReference type="EMBL" id="NBXA01000015">
    <property type="protein sequence ID" value="RFA13922.1"/>
    <property type="molecule type" value="Genomic_DNA"/>
</dbReference>
<dbReference type="RefSeq" id="WP_116282643.1">
    <property type="nucleotide sequence ID" value="NZ_NBXA01000015.1"/>
</dbReference>
<reference evidence="1 2" key="1">
    <citation type="submission" date="2017-04" db="EMBL/GenBank/DDBJ databases">
        <title>Comparative genome analysis of Subtercola boreus.</title>
        <authorList>
            <person name="Cho Y.-J."/>
            <person name="Cho A."/>
            <person name="Kim O.-S."/>
            <person name="Lee J.-I."/>
        </authorList>
    </citation>
    <scope>NUCLEOTIDE SEQUENCE [LARGE SCALE GENOMIC DNA]</scope>
    <source>
        <strain evidence="1 2">P27444</strain>
    </source>
</reference>
<sequence length="84" mass="9505">MQIIHKTPGLNADMVMTAFEAGESDEHFDLLLVDESHRLNQRANQASATQNTKFRTITEKLFGHDDTSKTRVCPEFGCHLICEI</sequence>
<protein>
    <submittedName>
        <fullName evidence="1">Uncharacterized protein</fullName>
    </submittedName>
</protein>
<dbReference type="OrthoDB" id="3193269at2"/>
<accession>A0A3E0VV49</accession>
<organism evidence="1 2">
    <name type="scientific">Subtercola boreus</name>
    <dbReference type="NCBI Taxonomy" id="120213"/>
    <lineage>
        <taxon>Bacteria</taxon>
        <taxon>Bacillati</taxon>
        <taxon>Actinomycetota</taxon>
        <taxon>Actinomycetes</taxon>
        <taxon>Micrococcales</taxon>
        <taxon>Microbacteriaceae</taxon>
        <taxon>Subtercola</taxon>
    </lineage>
</organism>
<proteinExistence type="predicted"/>
<comment type="caution">
    <text evidence="1">The sequence shown here is derived from an EMBL/GenBank/DDBJ whole genome shotgun (WGS) entry which is preliminary data.</text>
</comment>
<dbReference type="AlphaFoldDB" id="A0A3E0VV49"/>
<gene>
    <name evidence="1" type="ORF">B7R21_07635</name>
</gene>
<dbReference type="Proteomes" id="UP000256709">
    <property type="component" value="Unassembled WGS sequence"/>
</dbReference>